<dbReference type="GO" id="GO:0005524">
    <property type="term" value="F:ATP binding"/>
    <property type="evidence" value="ECO:0007669"/>
    <property type="project" value="UniProtKB-UniRule"/>
</dbReference>
<dbReference type="HAMAP" id="MF_00328">
    <property type="entry name" value="Guanylate_kinase"/>
    <property type="match status" value="1"/>
</dbReference>
<dbReference type="PROSITE" id="PS50052">
    <property type="entry name" value="GUANYLATE_KINASE_2"/>
    <property type="match status" value="1"/>
</dbReference>
<dbReference type="HOGENOM" id="CLU_001715_1_2_6"/>
<keyword evidence="5 9" id="KW-0547">Nucleotide-binding</keyword>
<evidence type="ECO:0000256" key="7">
    <source>
        <dbReference type="ARBA" id="ARBA00022840"/>
    </source>
</evidence>
<dbReference type="KEGG" id="sbw:TGUWTKB_5520"/>
<evidence type="ECO:0000256" key="1">
    <source>
        <dbReference type="ARBA" id="ARBA00005790"/>
    </source>
</evidence>
<dbReference type="STRING" id="1410383.TGUWTKB_5520"/>
<dbReference type="Gene3D" id="3.30.63.10">
    <property type="entry name" value="Guanylate Kinase phosphate binding domain"/>
    <property type="match status" value="1"/>
</dbReference>
<evidence type="ECO:0000313" key="11">
    <source>
        <dbReference type="EMBL" id="BAP58778.1"/>
    </source>
</evidence>
<evidence type="ECO:0000313" key="12">
    <source>
        <dbReference type="Proteomes" id="UP000031627"/>
    </source>
</evidence>
<dbReference type="GO" id="GO:0005829">
    <property type="term" value="C:cytosol"/>
    <property type="evidence" value="ECO:0007669"/>
    <property type="project" value="TreeGrafter"/>
</dbReference>
<dbReference type="CDD" id="cd00071">
    <property type="entry name" value="GMPK"/>
    <property type="match status" value="1"/>
</dbReference>
<dbReference type="EMBL" id="AP014521">
    <property type="protein sequence ID" value="BAP58778.1"/>
    <property type="molecule type" value="Genomic_DNA"/>
</dbReference>
<keyword evidence="4 9" id="KW-0808">Transferase</keyword>
<evidence type="ECO:0000256" key="4">
    <source>
        <dbReference type="ARBA" id="ARBA00022679"/>
    </source>
</evidence>
<evidence type="ECO:0000256" key="9">
    <source>
        <dbReference type="HAMAP-Rule" id="MF_00328"/>
    </source>
</evidence>
<gene>
    <name evidence="9 11" type="primary">gmk</name>
    <name evidence="11" type="ORF">TGUWTKB_5520</name>
</gene>
<dbReference type="PANTHER" id="PTHR23117">
    <property type="entry name" value="GUANYLATE KINASE-RELATED"/>
    <property type="match status" value="1"/>
</dbReference>
<accession>A0A090AJZ2</accession>
<comment type="subcellular location">
    <subcellularLocation>
        <location evidence="9">Cytoplasm</location>
    </subcellularLocation>
</comment>
<dbReference type="Gene3D" id="3.40.50.300">
    <property type="entry name" value="P-loop containing nucleotide triphosphate hydrolases"/>
    <property type="match status" value="1"/>
</dbReference>
<proteinExistence type="inferred from homology"/>
<dbReference type="AlphaFoldDB" id="A0A090AJZ2"/>
<keyword evidence="12" id="KW-1185">Reference proteome</keyword>
<comment type="function">
    <text evidence="9">Essential for recycling GMP and indirectly, cGMP.</text>
</comment>
<feature type="binding site" evidence="9">
    <location>
        <begin position="12"/>
        <end position="19"/>
    </location>
    <ligand>
        <name>ATP</name>
        <dbReference type="ChEBI" id="CHEBI:30616"/>
    </ligand>
</feature>
<evidence type="ECO:0000256" key="5">
    <source>
        <dbReference type="ARBA" id="ARBA00022741"/>
    </source>
</evidence>
<dbReference type="InterPro" id="IPR027417">
    <property type="entry name" value="P-loop_NTPase"/>
</dbReference>
<evidence type="ECO:0000256" key="3">
    <source>
        <dbReference type="ARBA" id="ARBA00016296"/>
    </source>
</evidence>
<name>A0A090AJZ2_9ENTR</name>
<dbReference type="PANTHER" id="PTHR23117:SF13">
    <property type="entry name" value="GUANYLATE KINASE"/>
    <property type="match status" value="1"/>
</dbReference>
<organism evidence="11 12">
    <name type="scientific">Candidatus Tachikawaea gelatinosa</name>
    <dbReference type="NCBI Taxonomy" id="1410383"/>
    <lineage>
        <taxon>Bacteria</taxon>
        <taxon>Pseudomonadati</taxon>
        <taxon>Pseudomonadota</taxon>
        <taxon>Gammaproteobacteria</taxon>
        <taxon>Enterobacterales</taxon>
        <taxon>Enterobacteriaceae</taxon>
        <taxon>Candidatus Tachikawaea</taxon>
    </lineage>
</organism>
<feature type="domain" description="Guanylate kinase-like" evidence="10">
    <location>
        <begin position="5"/>
        <end position="185"/>
    </location>
</feature>
<evidence type="ECO:0000256" key="6">
    <source>
        <dbReference type="ARBA" id="ARBA00022777"/>
    </source>
</evidence>
<comment type="catalytic activity">
    <reaction evidence="9">
        <text>GMP + ATP = GDP + ADP</text>
        <dbReference type="Rhea" id="RHEA:20780"/>
        <dbReference type="ChEBI" id="CHEBI:30616"/>
        <dbReference type="ChEBI" id="CHEBI:58115"/>
        <dbReference type="ChEBI" id="CHEBI:58189"/>
        <dbReference type="ChEBI" id="CHEBI:456216"/>
        <dbReference type="EC" id="2.7.4.8"/>
    </reaction>
</comment>
<reference evidence="12" key="1">
    <citation type="submission" date="2013-11" db="EMBL/GenBank/DDBJ databases">
        <title>Symbiont-containing voluminous jelly as an extraordinary maternal gift for overwintering insect nymphs.</title>
        <authorList>
            <person name="Kaiwa N."/>
            <person name="Hosokawa T."/>
            <person name="Nikoh N."/>
            <person name="Meng X.Y."/>
            <person name="Tanahashi M."/>
            <person name="Moriyama M."/>
            <person name="Maeda T."/>
            <person name="Yamaguchi K."/>
            <person name="Shigenobu S."/>
            <person name="Ito M."/>
            <person name="Fukatsu T."/>
        </authorList>
    </citation>
    <scope>NUCLEOTIDE SEQUENCE [LARGE SCALE GENOMIC DNA]</scope>
    <source>
        <strain evidence="12">UwTKB</strain>
    </source>
</reference>
<dbReference type="Pfam" id="PF00625">
    <property type="entry name" value="Guanylate_kin"/>
    <property type="match status" value="1"/>
</dbReference>
<evidence type="ECO:0000259" key="10">
    <source>
        <dbReference type="PROSITE" id="PS50052"/>
    </source>
</evidence>
<dbReference type="FunFam" id="3.30.63.10:FF:000002">
    <property type="entry name" value="Guanylate kinase 1"/>
    <property type="match status" value="1"/>
</dbReference>
<sequence length="207" mass="24427">MIKKNILYIISAPSGAGKSTLITNILKNKFFYNIKLSISYTTREIRSGEIDGEDYHFISKKEFKKLIKKNEFLEYAKVFDNYYGTSKVLVNKLLLKNYDVILDIDWQGANQIRKKNKDICSIFILPPSKKVLYHRIKNRGQDTDVVIIKRMKKAIKEMSHYHEYDYLIINDNFSKALFDLKNVFYTAHLSTKQQKVYNYDLINKLLT</sequence>
<dbReference type="GO" id="GO:0004385">
    <property type="term" value="F:GMP kinase activity"/>
    <property type="evidence" value="ECO:0007669"/>
    <property type="project" value="UniProtKB-UniRule"/>
</dbReference>
<dbReference type="Proteomes" id="UP000031627">
    <property type="component" value="Chromosome"/>
</dbReference>
<reference evidence="11 12" key="2">
    <citation type="journal article" date="2014" name="Curr. Biol.">
        <title>Symbiont-Supplemented Maternal Investment Underpinning Host's Ecological Adaptation.</title>
        <authorList>
            <person name="Kaiwa N."/>
            <person name="Hosokawa T."/>
            <person name="Nikoh N."/>
            <person name="Tanahashi M."/>
            <person name="Moriyama M."/>
            <person name="Meng X.Y."/>
            <person name="Maeda T."/>
            <person name="Yamaguchi K."/>
            <person name="Shigenobu S."/>
            <person name="Ito M."/>
            <person name="Fukatsu T."/>
        </authorList>
    </citation>
    <scope>NUCLEOTIDE SEQUENCE [LARGE SCALE GENOMIC DNA]</scope>
    <source>
        <strain evidence="11 12">UwTKB</strain>
    </source>
</reference>
<dbReference type="SUPFAM" id="SSF52540">
    <property type="entry name" value="P-loop containing nucleoside triphosphate hydrolases"/>
    <property type="match status" value="1"/>
</dbReference>
<evidence type="ECO:0000256" key="2">
    <source>
        <dbReference type="ARBA" id="ARBA00012961"/>
    </source>
</evidence>
<evidence type="ECO:0000256" key="8">
    <source>
        <dbReference type="ARBA" id="ARBA00030128"/>
    </source>
</evidence>
<keyword evidence="6 9" id="KW-0418">Kinase</keyword>
<keyword evidence="9" id="KW-0963">Cytoplasm</keyword>
<dbReference type="InterPro" id="IPR017665">
    <property type="entry name" value="Guanylate_kinase"/>
</dbReference>
<dbReference type="InterPro" id="IPR008144">
    <property type="entry name" value="Guanylate_kin-like_dom"/>
</dbReference>
<dbReference type="NCBIfam" id="TIGR03263">
    <property type="entry name" value="guanyl_kin"/>
    <property type="match status" value="1"/>
</dbReference>
<comment type="similarity">
    <text evidence="1 9">Belongs to the guanylate kinase family.</text>
</comment>
<dbReference type="InterPro" id="IPR008145">
    <property type="entry name" value="GK/Ca_channel_bsu"/>
</dbReference>
<dbReference type="PROSITE" id="PS00856">
    <property type="entry name" value="GUANYLATE_KINASE_1"/>
    <property type="match status" value="1"/>
</dbReference>
<dbReference type="EC" id="2.7.4.8" evidence="2 9"/>
<dbReference type="SMART" id="SM00072">
    <property type="entry name" value="GuKc"/>
    <property type="match status" value="1"/>
</dbReference>
<keyword evidence="7 9" id="KW-0067">ATP-binding</keyword>
<protein>
    <recommendedName>
        <fullName evidence="3 9">Guanylate kinase</fullName>
        <ecNumber evidence="2 9">2.7.4.8</ecNumber>
    </recommendedName>
    <alternativeName>
        <fullName evidence="8 9">GMP kinase</fullName>
    </alternativeName>
</protein>
<dbReference type="InterPro" id="IPR020590">
    <property type="entry name" value="Guanylate_kinase_CS"/>
</dbReference>